<dbReference type="AlphaFoldDB" id="A0A1B6L648"/>
<organism evidence="1">
    <name type="scientific">Graphocephala atropunctata</name>
    <dbReference type="NCBI Taxonomy" id="36148"/>
    <lineage>
        <taxon>Eukaryota</taxon>
        <taxon>Metazoa</taxon>
        <taxon>Ecdysozoa</taxon>
        <taxon>Arthropoda</taxon>
        <taxon>Hexapoda</taxon>
        <taxon>Insecta</taxon>
        <taxon>Pterygota</taxon>
        <taxon>Neoptera</taxon>
        <taxon>Paraneoptera</taxon>
        <taxon>Hemiptera</taxon>
        <taxon>Auchenorrhyncha</taxon>
        <taxon>Membracoidea</taxon>
        <taxon>Cicadellidae</taxon>
        <taxon>Cicadellinae</taxon>
        <taxon>Cicadellini</taxon>
        <taxon>Graphocephala</taxon>
    </lineage>
</organism>
<reference evidence="1" key="1">
    <citation type="submission" date="2015-11" db="EMBL/GenBank/DDBJ databases">
        <title>De novo transcriptome assembly of four potential Pierce s Disease insect vectors from Arizona vineyards.</title>
        <authorList>
            <person name="Tassone E.E."/>
        </authorList>
    </citation>
    <scope>NUCLEOTIDE SEQUENCE</scope>
</reference>
<accession>A0A1B6L648</accession>
<proteinExistence type="predicted"/>
<dbReference type="EMBL" id="GEBQ01020852">
    <property type="protein sequence ID" value="JAT19125.1"/>
    <property type="molecule type" value="Transcribed_RNA"/>
</dbReference>
<sequence>MNCILHLCMEASLQMFQTSILKVEADHITATEASQVYKELVVELEERKVANFMPFAAKQLLKKLNNEEAVDQMKEETFMKSVERFYASGISYLKLWENSFDKANDFKWITLQHVPTWDEVEDSSSTVASVVSDAINMDELFDERSSLVEVINNLKPQ</sequence>
<gene>
    <name evidence="1" type="ORF">g.6756</name>
</gene>
<protein>
    <submittedName>
        <fullName evidence="1">Uncharacterized protein</fullName>
    </submittedName>
</protein>
<name>A0A1B6L648_9HEMI</name>
<evidence type="ECO:0000313" key="1">
    <source>
        <dbReference type="EMBL" id="JAT19125.1"/>
    </source>
</evidence>